<dbReference type="OrthoDB" id="429851at2759"/>
<dbReference type="InterPro" id="IPR042480">
    <property type="entry name" value="DISP3"/>
</dbReference>
<sequence length="195" mass="21724">SFLQTTYKGKSSFQTYSDYRKWETFLQEQIRQFPEGSSLRRGFQTCEHWKQIFMEIIGVQSALFGLILSLVICIAAVALFTTHLLLLLPVLLTILGVVCLVVTVMYWSGWEIGAVEAVSLSILVGSSVDYCVHLVEGFLLAGESLPPHLAEPNLNLNNISEPSWCMSPSEMFAELKMGPKFDRQFGPATGIENPS</sequence>
<feature type="non-terminal residue" evidence="3">
    <location>
        <position position="1"/>
    </location>
</feature>
<evidence type="ECO:0000313" key="3">
    <source>
        <dbReference type="RefSeq" id="XP_013923439.1"/>
    </source>
</evidence>
<reference evidence="3" key="1">
    <citation type="submission" date="2025-08" db="UniProtKB">
        <authorList>
            <consortium name="RefSeq"/>
        </authorList>
    </citation>
    <scope>IDENTIFICATION</scope>
    <source>
        <tissue evidence="3">Skeletal muscle</tissue>
    </source>
</reference>
<keyword evidence="1" id="KW-1133">Transmembrane helix</keyword>
<dbReference type="GeneID" id="106550149"/>
<dbReference type="PANTHER" id="PTHR46687:SF1">
    <property type="entry name" value="PROTEIN DISPATCHED HOMOLOG 3"/>
    <property type="match status" value="1"/>
</dbReference>
<dbReference type="GO" id="GO:0005737">
    <property type="term" value="C:cytoplasm"/>
    <property type="evidence" value="ECO:0007669"/>
    <property type="project" value="TreeGrafter"/>
</dbReference>
<dbReference type="Proteomes" id="UP000504617">
    <property type="component" value="Unplaced"/>
</dbReference>
<organism evidence="2 3">
    <name type="scientific">Thamnophis sirtalis</name>
    <dbReference type="NCBI Taxonomy" id="35019"/>
    <lineage>
        <taxon>Eukaryota</taxon>
        <taxon>Metazoa</taxon>
        <taxon>Chordata</taxon>
        <taxon>Craniata</taxon>
        <taxon>Vertebrata</taxon>
        <taxon>Euteleostomi</taxon>
        <taxon>Lepidosauria</taxon>
        <taxon>Squamata</taxon>
        <taxon>Bifurcata</taxon>
        <taxon>Unidentata</taxon>
        <taxon>Episquamata</taxon>
        <taxon>Toxicofera</taxon>
        <taxon>Serpentes</taxon>
        <taxon>Colubroidea</taxon>
        <taxon>Colubridae</taxon>
        <taxon>Natricinae</taxon>
        <taxon>Thamnophis</taxon>
    </lineage>
</organism>
<dbReference type="PANTHER" id="PTHR46687">
    <property type="entry name" value="PROTEIN DISPATCHED HOMOLOG 3"/>
    <property type="match status" value="1"/>
</dbReference>
<name>A0A6I9YHI8_9SAUR</name>
<dbReference type="AlphaFoldDB" id="A0A6I9YHI8"/>
<dbReference type="SUPFAM" id="SSF82866">
    <property type="entry name" value="Multidrug efflux transporter AcrB transmembrane domain"/>
    <property type="match status" value="1"/>
</dbReference>
<evidence type="ECO:0000256" key="1">
    <source>
        <dbReference type="SAM" id="Phobius"/>
    </source>
</evidence>
<feature type="transmembrane region" description="Helical" evidence="1">
    <location>
        <begin position="57"/>
        <end position="80"/>
    </location>
</feature>
<feature type="transmembrane region" description="Helical" evidence="1">
    <location>
        <begin position="86"/>
        <end position="107"/>
    </location>
</feature>
<gene>
    <name evidence="3" type="primary">LOC106550149</name>
</gene>
<protein>
    <submittedName>
        <fullName evidence="3">Patched domain-containing protein 2-like</fullName>
    </submittedName>
</protein>
<keyword evidence="1" id="KW-0812">Transmembrane</keyword>
<keyword evidence="2" id="KW-1185">Reference proteome</keyword>
<dbReference type="Gene3D" id="1.20.1640.10">
    <property type="entry name" value="Multidrug efflux transporter AcrB transmembrane domain"/>
    <property type="match status" value="1"/>
</dbReference>
<evidence type="ECO:0000313" key="2">
    <source>
        <dbReference type="Proteomes" id="UP000504617"/>
    </source>
</evidence>
<accession>A0A6I9YHI8</accession>
<keyword evidence="1" id="KW-0472">Membrane</keyword>
<dbReference type="KEGG" id="tsr:106550149"/>
<proteinExistence type="predicted"/>
<dbReference type="RefSeq" id="XP_013923439.1">
    <property type="nucleotide sequence ID" value="XM_014067964.1"/>
</dbReference>